<sequence>MFQFPAFASYPYVFESKIPYHNAWKPRPFVKTDWIFQAFKVGCPIRRSMDQSLFAAPHGFSQRITSFFACACQGIHQMPLIHFFVLIVYAHP</sequence>
<gene>
    <name evidence="1" type="ORF">AGR2A_Cc20001</name>
</gene>
<dbReference type="AlphaFoldDB" id="A0A9W5B0A4"/>
<evidence type="ECO:0000313" key="2">
    <source>
        <dbReference type="Proteomes" id="UP000191933"/>
    </source>
</evidence>
<proteinExistence type="predicted"/>
<accession>A0A9W5B0A4</accession>
<dbReference type="Proteomes" id="UP000191933">
    <property type="component" value="Unassembled WGS sequence"/>
</dbReference>
<organism evidence="1 2">
    <name type="scientific">Agrobacterium genomosp. 2 str. CFBP 5494</name>
    <dbReference type="NCBI Taxonomy" id="1183436"/>
    <lineage>
        <taxon>Bacteria</taxon>
        <taxon>Pseudomonadati</taxon>
        <taxon>Pseudomonadota</taxon>
        <taxon>Alphaproteobacteria</taxon>
        <taxon>Hyphomicrobiales</taxon>
        <taxon>Rhizobiaceae</taxon>
        <taxon>Rhizobium/Agrobacterium group</taxon>
        <taxon>Agrobacterium</taxon>
        <taxon>Agrobacterium tumefaciens complex</taxon>
    </lineage>
</organism>
<comment type="caution">
    <text evidence="1">The sequence shown here is derived from an EMBL/GenBank/DDBJ whole genome shotgun (WGS) entry which is preliminary data.</text>
</comment>
<reference evidence="1 2" key="1">
    <citation type="submission" date="2016-01" db="EMBL/GenBank/DDBJ databases">
        <authorList>
            <person name="Regsiter A."/>
            <person name="william w."/>
        </authorList>
    </citation>
    <scope>NUCLEOTIDE SEQUENCE [LARGE SCALE GENOMIC DNA]</scope>
    <source>
        <strain evidence="1 2">CFBP 5494</strain>
    </source>
</reference>
<evidence type="ECO:0000313" key="1">
    <source>
        <dbReference type="EMBL" id="CUW90562.1"/>
    </source>
</evidence>
<dbReference type="EMBL" id="FBVY01000012">
    <property type="protein sequence ID" value="CUW90562.1"/>
    <property type="molecule type" value="Genomic_DNA"/>
</dbReference>
<keyword evidence="2" id="KW-1185">Reference proteome</keyword>
<name>A0A9W5B0A4_9HYPH</name>
<protein>
    <submittedName>
        <fullName evidence="1">Uncharacterized protein</fullName>
    </submittedName>
</protein>